<dbReference type="AlphaFoldDB" id="A0A9K3LVH2"/>
<dbReference type="PANTHER" id="PTHR13527:SF0">
    <property type="entry name" value="SAYSVFN DOMAIN-CONTAINING PROTEIN 1"/>
    <property type="match status" value="1"/>
</dbReference>
<dbReference type="OrthoDB" id="71310at2759"/>
<reference evidence="4" key="2">
    <citation type="submission" date="2021-04" db="EMBL/GenBank/DDBJ databases">
        <authorList>
            <person name="Podell S."/>
        </authorList>
    </citation>
    <scope>NUCLEOTIDE SEQUENCE</scope>
    <source>
        <strain evidence="4">Hildebrandi</strain>
    </source>
</reference>
<gene>
    <name evidence="4" type="ORF">IV203_030097</name>
</gene>
<evidence type="ECO:0000259" key="3">
    <source>
        <dbReference type="Pfam" id="PF10260"/>
    </source>
</evidence>
<evidence type="ECO:0000256" key="2">
    <source>
        <dbReference type="SAM" id="Phobius"/>
    </source>
</evidence>
<dbReference type="InterPro" id="IPR039159">
    <property type="entry name" value="SAYSD1"/>
</dbReference>
<dbReference type="InterPro" id="IPR019387">
    <property type="entry name" value="SAYSvFN_dom"/>
</dbReference>
<sequence length="144" mass="16045">MVRAANQRSNGFYFTVAASFVAALLFIYYDLGVLAFVLVVFVAIFGFGFRDKFSNEETASAYSVFNKDGRSIVGGFTASQFERQMRGPLWSGNESDNPLKGPIAEHGLKNSSIGREKVPENERIRRRMAAAEAAQRRLHAKEND</sequence>
<dbReference type="Pfam" id="PF10260">
    <property type="entry name" value="SAYSvFN"/>
    <property type="match status" value="1"/>
</dbReference>
<evidence type="ECO:0000256" key="1">
    <source>
        <dbReference type="SAM" id="MobiDB-lite"/>
    </source>
</evidence>
<feature type="transmembrane region" description="Helical" evidence="2">
    <location>
        <begin position="12"/>
        <end position="28"/>
    </location>
</feature>
<evidence type="ECO:0000313" key="4">
    <source>
        <dbReference type="EMBL" id="KAG7367426.1"/>
    </source>
</evidence>
<dbReference type="EMBL" id="JAGRRH010000007">
    <property type="protein sequence ID" value="KAG7367426.1"/>
    <property type="molecule type" value="Genomic_DNA"/>
</dbReference>
<comment type="caution">
    <text evidence="4">The sequence shown here is derived from an EMBL/GenBank/DDBJ whole genome shotgun (WGS) entry which is preliminary data.</text>
</comment>
<keyword evidence="5" id="KW-1185">Reference proteome</keyword>
<feature type="domain" description="SAYSvFN" evidence="3">
    <location>
        <begin position="20"/>
        <end position="85"/>
    </location>
</feature>
<keyword evidence="2" id="KW-1133">Transmembrane helix</keyword>
<proteinExistence type="predicted"/>
<dbReference type="PANTHER" id="PTHR13527">
    <property type="entry name" value="SAYSVFN DOMAIN-CONTAINING PROTEIN 1"/>
    <property type="match status" value="1"/>
</dbReference>
<evidence type="ECO:0000313" key="5">
    <source>
        <dbReference type="Proteomes" id="UP000693970"/>
    </source>
</evidence>
<reference evidence="4" key="1">
    <citation type="journal article" date="2021" name="Sci. Rep.">
        <title>Diploid genomic architecture of Nitzschia inconspicua, an elite biomass production diatom.</title>
        <authorList>
            <person name="Oliver A."/>
            <person name="Podell S."/>
            <person name="Pinowska A."/>
            <person name="Traller J.C."/>
            <person name="Smith S.R."/>
            <person name="McClure R."/>
            <person name="Beliaev A."/>
            <person name="Bohutskyi P."/>
            <person name="Hill E.A."/>
            <person name="Rabines A."/>
            <person name="Zheng H."/>
            <person name="Allen L.Z."/>
            <person name="Kuo A."/>
            <person name="Grigoriev I.V."/>
            <person name="Allen A.E."/>
            <person name="Hazlebeck D."/>
            <person name="Allen E.E."/>
        </authorList>
    </citation>
    <scope>NUCLEOTIDE SEQUENCE</scope>
    <source>
        <strain evidence="4">Hildebrandi</strain>
    </source>
</reference>
<feature type="region of interest" description="Disordered" evidence="1">
    <location>
        <begin position="87"/>
        <end position="121"/>
    </location>
</feature>
<accession>A0A9K3LVH2</accession>
<keyword evidence="2" id="KW-0472">Membrane</keyword>
<dbReference type="Proteomes" id="UP000693970">
    <property type="component" value="Unassembled WGS sequence"/>
</dbReference>
<protein>
    <submittedName>
        <fullName evidence="4">SAYSvFN domain containing protein</fullName>
    </submittedName>
</protein>
<feature type="transmembrane region" description="Helical" evidence="2">
    <location>
        <begin position="34"/>
        <end position="50"/>
    </location>
</feature>
<organism evidence="4 5">
    <name type="scientific">Nitzschia inconspicua</name>
    <dbReference type="NCBI Taxonomy" id="303405"/>
    <lineage>
        <taxon>Eukaryota</taxon>
        <taxon>Sar</taxon>
        <taxon>Stramenopiles</taxon>
        <taxon>Ochrophyta</taxon>
        <taxon>Bacillariophyta</taxon>
        <taxon>Bacillariophyceae</taxon>
        <taxon>Bacillariophycidae</taxon>
        <taxon>Bacillariales</taxon>
        <taxon>Bacillariaceae</taxon>
        <taxon>Nitzschia</taxon>
    </lineage>
</organism>
<name>A0A9K3LVH2_9STRA</name>
<keyword evidence="2" id="KW-0812">Transmembrane</keyword>